<dbReference type="AlphaFoldDB" id="A0A2H5XCX2"/>
<feature type="domain" description="HTH lacI-type" evidence="4">
    <location>
        <begin position="8"/>
        <end position="64"/>
    </location>
</feature>
<dbReference type="InterPro" id="IPR000843">
    <property type="entry name" value="HTH_LacI"/>
</dbReference>
<comment type="caution">
    <text evidence="5">The sequence shown here is derived from an EMBL/GenBank/DDBJ whole genome shotgun (WGS) entry which is preliminary data.</text>
</comment>
<keyword evidence="3" id="KW-0804">Transcription</keyword>
<sequence>MARHSGNVTIKDVAAAAGVSVATVSSVLNGRDHARVAAATRQRILETAQRLGYRPKRSAQALRTGLTGAVGLSVPLCPDALLSPFFYEAVRGALKAAKQRGWLVTILGFQDRQEELVLLQAAMEQRSVDGVVLFDPCDDDPRIPLLKGRLPFVVVGRCADPEVPTVDNDNLLAAKLATQHLLNLGHRRIAFVHIPLQFATAQDRLAGYRAALEEAGVPFEPNLLAEAKGYYGVEAGFRAFSALLDRAVEPPTAVLAMDDALALGVLQAAQRRGLRVSEDLAVIGFNDAPFSAHCEPPLTTVRIFGETLVAYATDMLLRLIHGEPVAPWRLLVPTQLIVRASCGAMKQTNPAA</sequence>
<name>A0A2H5XCX2_9BACT</name>
<dbReference type="GO" id="GO:0000976">
    <property type="term" value="F:transcription cis-regulatory region binding"/>
    <property type="evidence" value="ECO:0007669"/>
    <property type="project" value="TreeGrafter"/>
</dbReference>
<dbReference type="Gene3D" id="3.40.50.2300">
    <property type="match status" value="2"/>
</dbReference>
<dbReference type="PRINTS" id="PR00036">
    <property type="entry name" value="HTHLACI"/>
</dbReference>
<dbReference type="Pfam" id="PF13377">
    <property type="entry name" value="Peripla_BP_3"/>
    <property type="match status" value="1"/>
</dbReference>
<dbReference type="SMART" id="SM00354">
    <property type="entry name" value="HTH_LACI"/>
    <property type="match status" value="1"/>
</dbReference>
<gene>
    <name evidence="5" type="primary">cytR_2</name>
    <name evidence="5" type="ORF">HRbin17_01554</name>
</gene>
<dbReference type="CDD" id="cd01392">
    <property type="entry name" value="HTH_LacI"/>
    <property type="match status" value="1"/>
</dbReference>
<evidence type="ECO:0000313" key="5">
    <source>
        <dbReference type="EMBL" id="GBC99033.1"/>
    </source>
</evidence>
<keyword evidence="2" id="KW-0238">DNA-binding</keyword>
<evidence type="ECO:0000256" key="2">
    <source>
        <dbReference type="ARBA" id="ARBA00023125"/>
    </source>
</evidence>
<dbReference type="GO" id="GO:0003700">
    <property type="term" value="F:DNA-binding transcription factor activity"/>
    <property type="evidence" value="ECO:0007669"/>
    <property type="project" value="TreeGrafter"/>
</dbReference>
<reference evidence="6" key="1">
    <citation type="submission" date="2017-09" db="EMBL/GenBank/DDBJ databases">
        <title>Metaegenomics of thermophilic ammonia-oxidizing enrichment culture.</title>
        <authorList>
            <person name="Kato S."/>
            <person name="Suzuki K."/>
        </authorList>
    </citation>
    <scope>NUCLEOTIDE SEQUENCE [LARGE SCALE GENOMIC DNA]</scope>
</reference>
<dbReference type="Proteomes" id="UP000236173">
    <property type="component" value="Unassembled WGS sequence"/>
</dbReference>
<keyword evidence="1" id="KW-0805">Transcription regulation</keyword>
<evidence type="ECO:0000256" key="3">
    <source>
        <dbReference type="ARBA" id="ARBA00023163"/>
    </source>
</evidence>
<dbReference type="PROSITE" id="PS00356">
    <property type="entry name" value="HTH_LACI_1"/>
    <property type="match status" value="1"/>
</dbReference>
<dbReference type="PANTHER" id="PTHR30146">
    <property type="entry name" value="LACI-RELATED TRANSCRIPTIONAL REPRESSOR"/>
    <property type="match status" value="1"/>
</dbReference>
<dbReference type="InterPro" id="IPR046335">
    <property type="entry name" value="LacI/GalR-like_sensor"/>
</dbReference>
<proteinExistence type="predicted"/>
<dbReference type="PROSITE" id="PS50932">
    <property type="entry name" value="HTH_LACI_2"/>
    <property type="match status" value="1"/>
</dbReference>
<dbReference type="SUPFAM" id="SSF47413">
    <property type="entry name" value="lambda repressor-like DNA-binding domains"/>
    <property type="match status" value="1"/>
</dbReference>
<evidence type="ECO:0000256" key="1">
    <source>
        <dbReference type="ARBA" id="ARBA00023015"/>
    </source>
</evidence>
<dbReference type="Gene3D" id="1.10.260.40">
    <property type="entry name" value="lambda repressor-like DNA-binding domains"/>
    <property type="match status" value="1"/>
</dbReference>
<protein>
    <submittedName>
        <fullName evidence="5">HTH-type transcriptional repressor CytR</fullName>
    </submittedName>
</protein>
<accession>A0A2H5XCX2</accession>
<dbReference type="SUPFAM" id="SSF53822">
    <property type="entry name" value="Periplasmic binding protein-like I"/>
    <property type="match status" value="1"/>
</dbReference>
<dbReference type="CDD" id="cd06267">
    <property type="entry name" value="PBP1_LacI_sugar_binding-like"/>
    <property type="match status" value="1"/>
</dbReference>
<organism evidence="5 6">
    <name type="scientific">Candidatus Fervidibacter japonicus</name>
    <dbReference type="NCBI Taxonomy" id="2035412"/>
    <lineage>
        <taxon>Bacteria</taxon>
        <taxon>Candidatus Fervidibacterota</taxon>
        <taxon>Candidatus Fervidibacter</taxon>
    </lineage>
</organism>
<dbReference type="InterPro" id="IPR010982">
    <property type="entry name" value="Lambda_DNA-bd_dom_sf"/>
</dbReference>
<dbReference type="Pfam" id="PF00356">
    <property type="entry name" value="LacI"/>
    <property type="match status" value="1"/>
</dbReference>
<dbReference type="EMBL" id="BEHT01000019">
    <property type="protein sequence ID" value="GBC99033.1"/>
    <property type="molecule type" value="Genomic_DNA"/>
</dbReference>
<evidence type="ECO:0000313" key="6">
    <source>
        <dbReference type="Proteomes" id="UP000236173"/>
    </source>
</evidence>
<evidence type="ECO:0000259" key="4">
    <source>
        <dbReference type="PROSITE" id="PS50932"/>
    </source>
</evidence>
<dbReference type="PANTHER" id="PTHR30146:SF109">
    <property type="entry name" value="HTH-TYPE TRANSCRIPTIONAL REGULATOR GALS"/>
    <property type="match status" value="1"/>
</dbReference>
<dbReference type="InterPro" id="IPR028082">
    <property type="entry name" value="Peripla_BP_I"/>
</dbReference>